<evidence type="ECO:0000256" key="4">
    <source>
        <dbReference type="ARBA" id="ARBA00066947"/>
    </source>
</evidence>
<evidence type="ECO:0000313" key="10">
    <source>
        <dbReference type="EMBL" id="UXH30847.1"/>
    </source>
</evidence>
<dbReference type="Gene3D" id="3.40.50.920">
    <property type="match status" value="1"/>
</dbReference>
<proteinExistence type="predicted"/>
<dbReference type="InterPro" id="IPR050722">
    <property type="entry name" value="Pyruvate:ferred/Flavod_OxRd"/>
</dbReference>
<dbReference type="Pfam" id="PF01855">
    <property type="entry name" value="POR_N"/>
    <property type="match status" value="1"/>
</dbReference>
<evidence type="ECO:0000256" key="7">
    <source>
        <dbReference type="ARBA" id="ARBA00079587"/>
    </source>
</evidence>
<dbReference type="InterPro" id="IPR019752">
    <property type="entry name" value="Pyrv/ketoisovalerate_OxRed_cat"/>
</dbReference>
<sequence length="557" mass="61264">MMKIEGDAALVLGGEAGQGIQTVEALLIRAFKATGYHIFSSKEYMSRVRGGENSTLIRVSSRPVRAYTERIDVLFALSRGAVEHLGDRIGDTLIVTDDGYGIEGAVALPIISRAEELGGPIFANVIAAGAAASLFQVKQEVFDDAVRSLFERKGPEILRKDLEAGRIGYEIGEKLRNHLHVMVEPDPAVRDHLLLNGTEATGMGCIAGGCRFMSSYPMTPSTPLQVFISENADEFNMVFEQAEDEIAAINMCLGASYAGARSLVATSGSGFALMEEAVGLAGMMETPLVIYIGQRPGPAVGLPTRTAQEDLNLALYSGPGEFPRAIFAPGRLEDAPGIAAHAFNLADRYQIPVFILSDQYFADLYYNIPEIDVDAEIEEHITETGPDYRRFEFTDSGISPRGVPGYGEGLVRVDSDEHDEDGFITEDLDVRRRMVEKRNMRLDMLREEALPPEVYGDDSSAVICWGSNYWPVREAIEESDAEVSMVHFSQVYPIPGDVLELLESFDRTVVVENNYRGQFADLLKLELGFEVHERFNKYNGMPFSVEEIKGLLDEVGE</sequence>
<dbReference type="InterPro" id="IPR002869">
    <property type="entry name" value="Pyrv_flavodox_OxRed_cen"/>
</dbReference>
<feature type="domain" description="Pyruvate flavodoxin/ferredoxin oxidoreductase pyrimidine binding" evidence="9">
    <location>
        <begin position="204"/>
        <end position="436"/>
    </location>
</feature>
<evidence type="ECO:0000259" key="8">
    <source>
        <dbReference type="Pfam" id="PF01558"/>
    </source>
</evidence>
<protein>
    <recommendedName>
        <fullName evidence="5">2-oxoglutarate synthase subunit KorA</fullName>
        <ecNumber evidence="4">1.2.7.3</ecNumber>
    </recommendedName>
    <alternativeName>
        <fullName evidence="7">2-ketoglutarate oxidoreductase alpha chain</fullName>
    </alternativeName>
    <alternativeName>
        <fullName evidence="6">2-oxoglutarate-ferredoxin oxidoreductase subunit alpha</fullName>
    </alternativeName>
</protein>
<evidence type="ECO:0000256" key="3">
    <source>
        <dbReference type="ARBA" id="ARBA00064882"/>
    </source>
</evidence>
<dbReference type="SUPFAM" id="SSF52518">
    <property type="entry name" value="Thiamin diphosphate-binding fold (THDP-binding)"/>
    <property type="match status" value="1"/>
</dbReference>
<evidence type="ECO:0000259" key="9">
    <source>
        <dbReference type="Pfam" id="PF01855"/>
    </source>
</evidence>
<dbReference type="AlphaFoldDB" id="A0A9E7UMG0"/>
<dbReference type="Proteomes" id="UP001065373">
    <property type="component" value="Chromosome"/>
</dbReference>
<dbReference type="CDD" id="cd07034">
    <property type="entry name" value="TPP_PYR_PFOR_IOR-alpha_like"/>
    <property type="match status" value="1"/>
</dbReference>
<dbReference type="Pfam" id="PF01558">
    <property type="entry name" value="POR"/>
    <property type="match status" value="1"/>
</dbReference>
<dbReference type="PANTHER" id="PTHR32154:SF20">
    <property type="entry name" value="2-OXOGLUTARATE OXIDOREDUCTASE SUBUNIT KORA"/>
    <property type="match status" value="1"/>
</dbReference>
<organism evidence="10">
    <name type="scientific">Methanothermobacter wolfeii</name>
    <name type="common">Methanobacterium wolfei</name>
    <dbReference type="NCBI Taxonomy" id="145261"/>
    <lineage>
        <taxon>Archaea</taxon>
        <taxon>Methanobacteriati</taxon>
        <taxon>Methanobacteriota</taxon>
        <taxon>Methanomada group</taxon>
        <taxon>Methanobacteria</taxon>
        <taxon>Methanobacteriales</taxon>
        <taxon>Methanobacteriaceae</taxon>
        <taxon>Methanothermobacter</taxon>
    </lineage>
</organism>
<dbReference type="PANTHER" id="PTHR32154">
    <property type="entry name" value="PYRUVATE-FLAVODOXIN OXIDOREDUCTASE-RELATED"/>
    <property type="match status" value="1"/>
</dbReference>
<dbReference type="GO" id="GO:0006979">
    <property type="term" value="P:response to oxidative stress"/>
    <property type="evidence" value="ECO:0007669"/>
    <property type="project" value="TreeGrafter"/>
</dbReference>
<dbReference type="GO" id="GO:0047553">
    <property type="term" value="F:2-oxoglutarate synthase activity"/>
    <property type="evidence" value="ECO:0007669"/>
    <property type="project" value="UniProtKB-EC"/>
</dbReference>
<reference evidence="10" key="1">
    <citation type="submission" date="2022-09" db="EMBL/GenBank/DDBJ databases">
        <title>Characterization of three MwoI isoschizomers from sequenced genome and metagenomes.</title>
        <authorList>
            <person name="Fomenkov A."/>
            <person name="Xu S.Y."/>
            <person name="Roberts R.J."/>
        </authorList>
    </citation>
    <scope>NUCLEOTIDE SEQUENCE</scope>
    <source>
        <strain evidence="10">DSM 2970</strain>
    </source>
</reference>
<dbReference type="FunFam" id="3.40.50.970:FF:000022">
    <property type="entry name" value="2-oxoglutarate ferredoxin oxidoreductase alpha subunit"/>
    <property type="match status" value="1"/>
</dbReference>
<dbReference type="InterPro" id="IPR002880">
    <property type="entry name" value="Pyrv_Fd/Flavodoxin_OxRdtase_N"/>
</dbReference>
<dbReference type="InterPro" id="IPR029061">
    <property type="entry name" value="THDP-binding"/>
</dbReference>
<dbReference type="Gene3D" id="3.40.920.10">
    <property type="entry name" value="Pyruvate-ferredoxin oxidoreductase, PFOR, domain III"/>
    <property type="match status" value="1"/>
</dbReference>
<dbReference type="GO" id="GO:0044272">
    <property type="term" value="P:sulfur compound biosynthetic process"/>
    <property type="evidence" value="ECO:0007669"/>
    <property type="project" value="UniProtKB-ARBA"/>
</dbReference>
<dbReference type="NCBIfam" id="TIGR03710">
    <property type="entry name" value="OAFO_sf"/>
    <property type="match status" value="1"/>
</dbReference>
<evidence type="ECO:0000256" key="6">
    <source>
        <dbReference type="ARBA" id="ARBA00076968"/>
    </source>
</evidence>
<dbReference type="GO" id="GO:0006082">
    <property type="term" value="P:organic acid metabolic process"/>
    <property type="evidence" value="ECO:0007669"/>
    <property type="project" value="UniProtKB-ARBA"/>
</dbReference>
<gene>
    <name evidence="10" type="ORF">N5910_04635</name>
</gene>
<name>A0A9E7UMG0_METWO</name>
<evidence type="ECO:0000256" key="5">
    <source>
        <dbReference type="ARBA" id="ARBA00071398"/>
    </source>
</evidence>
<dbReference type="SUPFAM" id="SSF53323">
    <property type="entry name" value="Pyruvate-ferredoxin oxidoreductase, PFOR, domain III"/>
    <property type="match status" value="1"/>
</dbReference>
<dbReference type="InterPro" id="IPR022367">
    <property type="entry name" value="2-oxoacid/accept_OxRdtase_asu"/>
</dbReference>
<comment type="catalytic activity">
    <reaction evidence="2">
        <text>2 oxidized [2Fe-2S]-[ferredoxin] + 2-oxoglutarate + CoA = succinyl-CoA + 2 reduced [2Fe-2S]-[ferredoxin] + CO2 + H(+)</text>
        <dbReference type="Rhea" id="RHEA:17297"/>
        <dbReference type="Rhea" id="RHEA-COMP:10000"/>
        <dbReference type="Rhea" id="RHEA-COMP:10001"/>
        <dbReference type="ChEBI" id="CHEBI:15378"/>
        <dbReference type="ChEBI" id="CHEBI:16526"/>
        <dbReference type="ChEBI" id="CHEBI:16810"/>
        <dbReference type="ChEBI" id="CHEBI:33737"/>
        <dbReference type="ChEBI" id="CHEBI:33738"/>
        <dbReference type="ChEBI" id="CHEBI:57287"/>
        <dbReference type="ChEBI" id="CHEBI:57292"/>
        <dbReference type="EC" id="1.2.7.3"/>
    </reaction>
</comment>
<feature type="domain" description="Pyruvate/ketoisovalerate oxidoreductase catalytic" evidence="8">
    <location>
        <begin position="16"/>
        <end position="170"/>
    </location>
</feature>
<evidence type="ECO:0000256" key="1">
    <source>
        <dbReference type="ARBA" id="ARBA00023002"/>
    </source>
</evidence>
<dbReference type="InterPro" id="IPR009014">
    <property type="entry name" value="Transketo_C/PFOR_II"/>
</dbReference>
<keyword evidence="1" id="KW-0560">Oxidoreductase</keyword>
<evidence type="ECO:0000256" key="2">
    <source>
        <dbReference type="ARBA" id="ARBA00052359"/>
    </source>
</evidence>
<accession>A0A9E7UMG0</accession>
<dbReference type="SUPFAM" id="SSF52922">
    <property type="entry name" value="TK C-terminal domain-like"/>
    <property type="match status" value="1"/>
</dbReference>
<dbReference type="Gene3D" id="3.40.50.970">
    <property type="match status" value="1"/>
</dbReference>
<dbReference type="EC" id="1.2.7.3" evidence="4"/>
<comment type="subunit">
    <text evidence="3">Heterotetramer of the KorA, KorB, KorC and KorD subunits.</text>
</comment>
<dbReference type="EMBL" id="CP104550">
    <property type="protein sequence ID" value="UXH30847.1"/>
    <property type="molecule type" value="Genomic_DNA"/>
</dbReference>